<dbReference type="RefSeq" id="WP_220693983.1">
    <property type="nucleotide sequence ID" value="NZ_CP080997.1"/>
</dbReference>
<reference evidence="2" key="1">
    <citation type="submission" date="2021-08" db="EMBL/GenBank/DDBJ databases">
        <title>Whole genome sequencing of non-tuberculosis mycobacteria type-strains.</title>
        <authorList>
            <person name="Igarashi Y."/>
            <person name="Osugi A."/>
            <person name="Mitarai S."/>
        </authorList>
    </citation>
    <scope>NUCLEOTIDE SEQUENCE</scope>
    <source>
        <strain evidence="2">JCM 30995</strain>
    </source>
</reference>
<accession>A0A9X7WD14</accession>
<evidence type="ECO:0000313" key="2">
    <source>
        <dbReference type="EMBL" id="QZA05985.1"/>
    </source>
</evidence>
<dbReference type="SUPFAM" id="SSF47336">
    <property type="entry name" value="ACP-like"/>
    <property type="match status" value="1"/>
</dbReference>
<dbReference type="Proteomes" id="UP000825008">
    <property type="component" value="Chromosome"/>
</dbReference>
<dbReference type="AlphaFoldDB" id="A0A9X7WD14"/>
<evidence type="ECO:0000259" key="1">
    <source>
        <dbReference type="PROSITE" id="PS50075"/>
    </source>
</evidence>
<protein>
    <submittedName>
        <fullName evidence="2">Acyl carrier protein</fullName>
    </submittedName>
</protein>
<dbReference type="Pfam" id="PF00550">
    <property type="entry name" value="PP-binding"/>
    <property type="match status" value="1"/>
</dbReference>
<organism evidence="2 3">
    <name type="scientific">Mycolicibacter heraklionensis</name>
    <dbReference type="NCBI Taxonomy" id="512402"/>
    <lineage>
        <taxon>Bacteria</taxon>
        <taxon>Bacillati</taxon>
        <taxon>Actinomycetota</taxon>
        <taxon>Actinomycetes</taxon>
        <taxon>Mycobacteriales</taxon>
        <taxon>Mycobacteriaceae</taxon>
        <taxon>Mycolicibacter</taxon>
    </lineage>
</organism>
<dbReference type="InterPro" id="IPR009081">
    <property type="entry name" value="PP-bd_ACP"/>
</dbReference>
<gene>
    <name evidence="2" type="ORF">K3U94_12970</name>
</gene>
<dbReference type="EMBL" id="CP080997">
    <property type="protein sequence ID" value="QZA05985.1"/>
    <property type="molecule type" value="Genomic_DNA"/>
</dbReference>
<name>A0A9X7WD14_9MYCO</name>
<dbReference type="PROSITE" id="PS50075">
    <property type="entry name" value="CARRIER"/>
    <property type="match status" value="1"/>
</dbReference>
<dbReference type="InterPro" id="IPR036736">
    <property type="entry name" value="ACP-like_sf"/>
</dbReference>
<sequence length="89" mass="10085">MTADLDTRQVVLAVLSRIAPEIDPADIRDDEPLRNQVDLDSMDWLNFLLGIDKQLHVSIPESDYRSLRTLTDVIGYVEAHRAGTQRPGR</sequence>
<proteinExistence type="predicted"/>
<feature type="domain" description="Carrier" evidence="1">
    <location>
        <begin position="5"/>
        <end position="81"/>
    </location>
</feature>
<evidence type="ECO:0000313" key="3">
    <source>
        <dbReference type="Proteomes" id="UP000825008"/>
    </source>
</evidence>
<dbReference type="Gene3D" id="1.10.1200.10">
    <property type="entry name" value="ACP-like"/>
    <property type="match status" value="1"/>
</dbReference>
<dbReference type="KEGG" id="mher:K3U94_12970"/>